<dbReference type="AlphaFoldDB" id="A0AA40D509"/>
<dbReference type="PANTHER" id="PTHR43433:SF5">
    <property type="entry name" value="AB HYDROLASE-1 DOMAIN-CONTAINING PROTEIN"/>
    <property type="match status" value="1"/>
</dbReference>
<evidence type="ECO:0000313" key="3">
    <source>
        <dbReference type="Proteomes" id="UP001175001"/>
    </source>
</evidence>
<dbReference type="Proteomes" id="UP001175001">
    <property type="component" value="Unassembled WGS sequence"/>
</dbReference>
<protein>
    <submittedName>
        <fullName evidence="2">Non-heme haloperoxidase</fullName>
    </submittedName>
</protein>
<proteinExistence type="predicted"/>
<sequence length="279" mass="30150">MTTAAYFTHGGSDLFYVVEGTGAPILLLHGWTCDHLDWSWQQPFLQGLGFQTIAIDHRGHGRSAVPPPTTTTTASYSPEALADDAAALLAHLGVDKAVVMGHSLGTVIASALAVRHPHLVSALVLVDPVYYLPGAALDPFAAQMESPDSPALAAGFFGQNFYTDATPAWLKAWHRHRTLGNRPHVVSAVIKELYGKEGSIGRRENAVGYMKGRKAPRFVACADQVKVDLEHEIGVDEATDRVELIAEGHWLHQQGSEAFHKGLQSWLAAQGLLPKLKRG</sequence>
<dbReference type="Gene3D" id="3.40.50.1820">
    <property type="entry name" value="alpha/beta hydrolase"/>
    <property type="match status" value="1"/>
</dbReference>
<organism evidence="2 3">
    <name type="scientific">Lasiodiplodia hormozganensis</name>
    <dbReference type="NCBI Taxonomy" id="869390"/>
    <lineage>
        <taxon>Eukaryota</taxon>
        <taxon>Fungi</taxon>
        <taxon>Dikarya</taxon>
        <taxon>Ascomycota</taxon>
        <taxon>Pezizomycotina</taxon>
        <taxon>Dothideomycetes</taxon>
        <taxon>Dothideomycetes incertae sedis</taxon>
        <taxon>Botryosphaeriales</taxon>
        <taxon>Botryosphaeriaceae</taxon>
        <taxon>Lasiodiplodia</taxon>
    </lineage>
</organism>
<comment type="caution">
    <text evidence="2">The sequence shown here is derived from an EMBL/GenBank/DDBJ whole genome shotgun (WGS) entry which is preliminary data.</text>
</comment>
<name>A0AA40D509_9PEZI</name>
<dbReference type="EMBL" id="JAUJDW010000007">
    <property type="protein sequence ID" value="KAK0661927.1"/>
    <property type="molecule type" value="Genomic_DNA"/>
</dbReference>
<keyword evidence="3" id="KW-1185">Reference proteome</keyword>
<feature type="domain" description="AB hydrolase-1" evidence="1">
    <location>
        <begin position="24"/>
        <end position="144"/>
    </location>
</feature>
<dbReference type="InterPro" id="IPR029058">
    <property type="entry name" value="AB_hydrolase_fold"/>
</dbReference>
<accession>A0AA40D509</accession>
<dbReference type="InterPro" id="IPR000073">
    <property type="entry name" value="AB_hydrolase_1"/>
</dbReference>
<dbReference type="Pfam" id="PF00561">
    <property type="entry name" value="Abhydrolase_1"/>
    <property type="match status" value="1"/>
</dbReference>
<evidence type="ECO:0000259" key="1">
    <source>
        <dbReference type="Pfam" id="PF00561"/>
    </source>
</evidence>
<dbReference type="SUPFAM" id="SSF53474">
    <property type="entry name" value="alpha/beta-Hydrolases"/>
    <property type="match status" value="1"/>
</dbReference>
<evidence type="ECO:0000313" key="2">
    <source>
        <dbReference type="EMBL" id="KAK0661927.1"/>
    </source>
</evidence>
<reference evidence="2" key="1">
    <citation type="submission" date="2023-06" db="EMBL/GenBank/DDBJ databases">
        <title>Multi-omics analyses reveal the molecular pathogenesis toolkit of Lasiodiplodia hormozganensis, a cross-kingdom pathogen.</title>
        <authorList>
            <person name="Felix C."/>
            <person name="Meneses R."/>
            <person name="Goncalves M.F.M."/>
            <person name="Tilleman L."/>
            <person name="Duarte A.S."/>
            <person name="Jorrin-Novo J.V."/>
            <person name="Van De Peer Y."/>
            <person name="Deforce D."/>
            <person name="Van Nieuwerburgh F."/>
            <person name="Esteves A.C."/>
            <person name="Alves A."/>
        </authorList>
    </citation>
    <scope>NUCLEOTIDE SEQUENCE</scope>
    <source>
        <strain evidence="2">CBS 339.90</strain>
    </source>
</reference>
<gene>
    <name evidence="2" type="primary">thcF_1</name>
    <name evidence="2" type="ORF">DIS24_g2274</name>
</gene>
<dbReference type="InterPro" id="IPR050471">
    <property type="entry name" value="AB_hydrolase"/>
</dbReference>
<dbReference type="PANTHER" id="PTHR43433">
    <property type="entry name" value="HYDROLASE, ALPHA/BETA FOLD FAMILY PROTEIN"/>
    <property type="match status" value="1"/>
</dbReference>
<dbReference type="PRINTS" id="PR00111">
    <property type="entry name" value="ABHYDROLASE"/>
</dbReference>